<comment type="function">
    <text evidence="6">Catalyzes the phosphorylation of the position 2 hydroxy group of 4-diphosphocytidyl-2C-methyl-D-erythritol.</text>
</comment>
<evidence type="ECO:0000256" key="6">
    <source>
        <dbReference type="HAMAP-Rule" id="MF_00061"/>
    </source>
</evidence>
<dbReference type="InterPro" id="IPR004424">
    <property type="entry name" value="IspE"/>
</dbReference>
<keyword evidence="4 6" id="KW-0418">Kinase</keyword>
<keyword evidence="9" id="KW-1185">Reference proteome</keyword>
<dbReference type="EMBL" id="CP060637">
    <property type="protein sequence ID" value="QNM14827.1"/>
    <property type="molecule type" value="Genomic_DNA"/>
</dbReference>
<feature type="active site" evidence="6">
    <location>
        <position position="10"/>
    </location>
</feature>
<evidence type="ECO:0000313" key="9">
    <source>
        <dbReference type="Proteomes" id="UP000515913"/>
    </source>
</evidence>
<dbReference type="InterPro" id="IPR020568">
    <property type="entry name" value="Ribosomal_Su5_D2-typ_SF"/>
</dbReference>
<dbReference type="GO" id="GO:0005524">
    <property type="term" value="F:ATP binding"/>
    <property type="evidence" value="ECO:0007669"/>
    <property type="project" value="UniProtKB-UniRule"/>
</dbReference>
<dbReference type="Pfam" id="PF00288">
    <property type="entry name" value="GHMP_kinases_N"/>
    <property type="match status" value="1"/>
</dbReference>
<dbReference type="Gene3D" id="3.30.70.890">
    <property type="entry name" value="GHMP kinase, C-terminal domain"/>
    <property type="match status" value="1"/>
</dbReference>
<dbReference type="SUPFAM" id="SSF55060">
    <property type="entry name" value="GHMP Kinase, C-terminal domain"/>
    <property type="match status" value="1"/>
</dbReference>
<organism evidence="8 9">
    <name type="scientific">Fusobacterium hominis</name>
    <dbReference type="NCBI Taxonomy" id="2764326"/>
    <lineage>
        <taxon>Bacteria</taxon>
        <taxon>Fusobacteriati</taxon>
        <taxon>Fusobacteriota</taxon>
        <taxon>Fusobacteriia</taxon>
        <taxon>Fusobacteriales</taxon>
        <taxon>Fusobacteriaceae</taxon>
        <taxon>Fusobacterium</taxon>
    </lineage>
</organism>
<evidence type="ECO:0000256" key="1">
    <source>
        <dbReference type="ARBA" id="ARBA00017473"/>
    </source>
</evidence>
<keyword evidence="6" id="KW-0414">Isoprene biosynthesis</keyword>
<reference evidence="8 9" key="1">
    <citation type="submission" date="2020-08" db="EMBL/GenBank/DDBJ databases">
        <authorList>
            <person name="Liu C."/>
            <person name="Sun Q."/>
        </authorList>
    </citation>
    <scope>NUCLEOTIDE SEQUENCE [LARGE SCALE GENOMIC DNA]</scope>
    <source>
        <strain evidence="8 9">NSJ-57</strain>
    </source>
</reference>
<sequence>MIFDLKSNAKINLGLNVTELLPNGYHLLDMIMIPISLSDKISGEIYDTIGDLEIKTDTAGIPTDKRNILYKIYEKFYSESGISPHKISLYLEKVIPHEAGLGGGSSNGAFFLKLLNRYHGDFFPMEKLLQIGKSIGADIPFFLINKPARVRGIGEEIELIENNLDMDIIVIKPPFGVSTALAYKNVDNLQNKKYADIPSIIKGLKENNLKLVENNIENNLEQGLLQVDTNIVDFRKILEDTCGGRFFMSGSGSAYYTFVQRHQSKEKVKAIKEHLQHCRVYLCSGLDEYIY</sequence>
<dbReference type="InterPro" id="IPR006204">
    <property type="entry name" value="GHMP_kinase_N_dom"/>
</dbReference>
<dbReference type="PANTHER" id="PTHR43527:SF2">
    <property type="entry name" value="4-DIPHOSPHOCYTIDYL-2-C-METHYL-D-ERYTHRITOL KINASE, CHLOROPLASTIC"/>
    <property type="match status" value="1"/>
</dbReference>
<dbReference type="KEGG" id="fho:H9Q81_07645"/>
<keyword evidence="2 6" id="KW-0808">Transferase</keyword>
<accession>A0A7G9GVJ5</accession>
<dbReference type="UniPathway" id="UPA00056">
    <property type="reaction ID" value="UER00094"/>
</dbReference>
<dbReference type="GO" id="GO:0016114">
    <property type="term" value="P:terpenoid biosynthetic process"/>
    <property type="evidence" value="ECO:0007669"/>
    <property type="project" value="UniProtKB-UniRule"/>
</dbReference>
<dbReference type="PIRSF" id="PIRSF010376">
    <property type="entry name" value="IspE"/>
    <property type="match status" value="1"/>
</dbReference>
<name>A0A7G9GVJ5_9FUSO</name>
<dbReference type="GO" id="GO:0050515">
    <property type="term" value="F:4-(cytidine 5'-diphospho)-2-C-methyl-D-erythritol kinase activity"/>
    <property type="evidence" value="ECO:0007669"/>
    <property type="project" value="UniProtKB-UniRule"/>
</dbReference>
<evidence type="ECO:0000256" key="5">
    <source>
        <dbReference type="ARBA" id="ARBA00022840"/>
    </source>
</evidence>
<comment type="pathway">
    <text evidence="6">Isoprenoid biosynthesis; isopentenyl diphosphate biosynthesis via DXP pathway; isopentenyl diphosphate from 1-deoxy-D-xylulose 5-phosphate: step 3/6.</text>
</comment>
<comment type="similarity">
    <text evidence="6">Belongs to the GHMP kinase family. IspE subfamily.</text>
</comment>
<feature type="active site" evidence="6">
    <location>
        <position position="138"/>
    </location>
</feature>
<dbReference type="NCBIfam" id="TIGR00154">
    <property type="entry name" value="ispE"/>
    <property type="match status" value="1"/>
</dbReference>
<feature type="domain" description="GHMP kinase N-terminal" evidence="7">
    <location>
        <begin position="67"/>
        <end position="143"/>
    </location>
</feature>
<comment type="catalytic activity">
    <reaction evidence="6">
        <text>4-CDP-2-C-methyl-D-erythritol + ATP = 4-CDP-2-C-methyl-D-erythritol 2-phosphate + ADP + H(+)</text>
        <dbReference type="Rhea" id="RHEA:18437"/>
        <dbReference type="ChEBI" id="CHEBI:15378"/>
        <dbReference type="ChEBI" id="CHEBI:30616"/>
        <dbReference type="ChEBI" id="CHEBI:57823"/>
        <dbReference type="ChEBI" id="CHEBI:57919"/>
        <dbReference type="ChEBI" id="CHEBI:456216"/>
        <dbReference type="EC" id="2.7.1.148"/>
    </reaction>
</comment>
<protein>
    <recommendedName>
        <fullName evidence="1 6">4-diphosphocytidyl-2-C-methyl-D-erythritol kinase</fullName>
        <shortName evidence="6">CMK</shortName>
        <ecNumber evidence="6">2.7.1.148</ecNumber>
    </recommendedName>
    <alternativeName>
        <fullName evidence="6">4-(cytidine-5'-diphospho)-2-C-methyl-D-erythritol kinase</fullName>
    </alternativeName>
</protein>
<dbReference type="SUPFAM" id="SSF54211">
    <property type="entry name" value="Ribosomal protein S5 domain 2-like"/>
    <property type="match status" value="1"/>
</dbReference>
<evidence type="ECO:0000259" key="7">
    <source>
        <dbReference type="Pfam" id="PF00288"/>
    </source>
</evidence>
<evidence type="ECO:0000313" key="8">
    <source>
        <dbReference type="EMBL" id="QNM14827.1"/>
    </source>
</evidence>
<feature type="binding site" evidence="6">
    <location>
        <begin position="96"/>
        <end position="106"/>
    </location>
    <ligand>
        <name>ATP</name>
        <dbReference type="ChEBI" id="CHEBI:30616"/>
    </ligand>
</feature>
<dbReference type="AlphaFoldDB" id="A0A7G9GVJ5"/>
<dbReference type="Gene3D" id="3.30.230.10">
    <property type="match status" value="1"/>
</dbReference>
<evidence type="ECO:0000256" key="3">
    <source>
        <dbReference type="ARBA" id="ARBA00022741"/>
    </source>
</evidence>
<keyword evidence="3 6" id="KW-0547">Nucleotide-binding</keyword>
<evidence type="ECO:0000256" key="2">
    <source>
        <dbReference type="ARBA" id="ARBA00022679"/>
    </source>
</evidence>
<evidence type="ECO:0000256" key="4">
    <source>
        <dbReference type="ARBA" id="ARBA00022777"/>
    </source>
</evidence>
<dbReference type="Proteomes" id="UP000515913">
    <property type="component" value="Chromosome"/>
</dbReference>
<gene>
    <name evidence="6 8" type="primary">ispE</name>
    <name evidence="8" type="ORF">H9Q81_07645</name>
</gene>
<dbReference type="InterPro" id="IPR036554">
    <property type="entry name" value="GHMP_kinase_C_sf"/>
</dbReference>
<proteinExistence type="inferred from homology"/>
<dbReference type="HAMAP" id="MF_00061">
    <property type="entry name" value="IspE"/>
    <property type="match status" value="1"/>
</dbReference>
<dbReference type="InterPro" id="IPR014721">
    <property type="entry name" value="Ribsml_uS5_D2-typ_fold_subgr"/>
</dbReference>
<dbReference type="EC" id="2.7.1.148" evidence="6"/>
<dbReference type="RefSeq" id="WP_187422748.1">
    <property type="nucleotide sequence ID" value="NZ_CP060637.1"/>
</dbReference>
<dbReference type="GO" id="GO:0019288">
    <property type="term" value="P:isopentenyl diphosphate biosynthetic process, methylerythritol 4-phosphate pathway"/>
    <property type="evidence" value="ECO:0007669"/>
    <property type="project" value="UniProtKB-UniRule"/>
</dbReference>
<keyword evidence="5 6" id="KW-0067">ATP-binding</keyword>
<dbReference type="PANTHER" id="PTHR43527">
    <property type="entry name" value="4-DIPHOSPHOCYTIDYL-2-C-METHYL-D-ERYTHRITOL KINASE, CHLOROPLASTIC"/>
    <property type="match status" value="1"/>
</dbReference>